<dbReference type="GO" id="GO:0006515">
    <property type="term" value="P:protein quality control for misfolded or incompletely synthesized proteins"/>
    <property type="evidence" value="ECO:0000318"/>
    <property type="project" value="GO_Central"/>
</dbReference>
<comment type="similarity">
    <text evidence="8 9">Belongs to the peptidase S16 family.</text>
</comment>
<dbReference type="Gene3D" id="1.20.5.5270">
    <property type="match status" value="1"/>
</dbReference>
<reference evidence="12" key="1">
    <citation type="journal article" date="2008" name="Nat. Genet.">
        <title>The Pristionchus pacificus genome provides a unique perspective on nematode lifestyle and parasitism.</title>
        <authorList>
            <person name="Dieterich C."/>
            <person name="Clifton S.W."/>
            <person name="Schuster L.N."/>
            <person name="Chinwalla A."/>
            <person name="Delehaunty K."/>
            <person name="Dinkelacker I."/>
            <person name="Fulton L."/>
            <person name="Fulton R."/>
            <person name="Godfrey J."/>
            <person name="Minx P."/>
            <person name="Mitreva M."/>
            <person name="Roeseler W."/>
            <person name="Tian H."/>
            <person name="Witte H."/>
            <person name="Yang S.P."/>
            <person name="Wilson R.K."/>
            <person name="Sommer R.J."/>
        </authorList>
    </citation>
    <scope>NUCLEOTIDE SEQUENCE [LARGE SCALE GENOMIC DNA]</scope>
    <source>
        <strain evidence="12">PS312</strain>
    </source>
</reference>
<dbReference type="EnsemblMetazoa" id="PPA44073.1">
    <property type="protein sequence ID" value="PPA44073.1"/>
    <property type="gene ID" value="WBGene00282442"/>
</dbReference>
<dbReference type="PROSITE" id="PS01046">
    <property type="entry name" value="LON_SER"/>
    <property type="match status" value="1"/>
</dbReference>
<dbReference type="Proteomes" id="UP000005239">
    <property type="component" value="Unassembled WGS sequence"/>
</dbReference>
<dbReference type="EC" id="3.4.21.-" evidence="10"/>
<protein>
    <recommendedName>
        <fullName evidence="10">Lon protease homolog</fullName>
        <ecNumber evidence="10">3.4.21.-</ecNumber>
    </recommendedName>
</protein>
<dbReference type="PRINTS" id="PR00830">
    <property type="entry name" value="ENDOLAPTASE"/>
</dbReference>
<dbReference type="GO" id="GO:0003697">
    <property type="term" value="F:single-stranded DNA binding"/>
    <property type="evidence" value="ECO:0000318"/>
    <property type="project" value="GO_Central"/>
</dbReference>
<dbReference type="SUPFAM" id="SSF52540">
    <property type="entry name" value="P-loop containing nucleoside triphosphate hydrolases"/>
    <property type="match status" value="1"/>
</dbReference>
<keyword evidence="3 9" id="KW-0547">Nucleotide-binding</keyword>
<dbReference type="PANTHER" id="PTHR43718:SF2">
    <property type="entry name" value="LON PROTEASE HOMOLOG, MITOCHONDRIAL"/>
    <property type="match status" value="1"/>
</dbReference>
<evidence type="ECO:0000256" key="4">
    <source>
        <dbReference type="ARBA" id="ARBA00022801"/>
    </source>
</evidence>
<comment type="catalytic activity">
    <reaction evidence="7">
        <text>Hydrolysis of proteins in presence of ATP.</text>
        <dbReference type="EC" id="3.4.21.53"/>
    </reaction>
</comment>
<keyword evidence="5 8" id="KW-0720">Serine protease</keyword>
<dbReference type="GO" id="GO:0007005">
    <property type="term" value="P:mitochondrion organization"/>
    <property type="evidence" value="ECO:0000318"/>
    <property type="project" value="GO_Central"/>
</dbReference>
<name>A0A2A6BMS4_PRIPA</name>
<evidence type="ECO:0000256" key="5">
    <source>
        <dbReference type="ARBA" id="ARBA00022825"/>
    </source>
</evidence>
<dbReference type="AlphaFoldDB" id="A0A2A6BMS4"/>
<keyword evidence="2 8" id="KW-0645">Protease</keyword>
<dbReference type="Pfam" id="PF02190">
    <property type="entry name" value="LON_substr_bdg"/>
    <property type="match status" value="1"/>
</dbReference>
<dbReference type="GO" id="GO:0005759">
    <property type="term" value="C:mitochondrial matrix"/>
    <property type="evidence" value="ECO:0000318"/>
    <property type="project" value="GO_Central"/>
</dbReference>
<evidence type="ECO:0000313" key="11">
    <source>
        <dbReference type="EnsemblMetazoa" id="PPA44073.1"/>
    </source>
</evidence>
<dbReference type="GO" id="GO:0005524">
    <property type="term" value="F:ATP binding"/>
    <property type="evidence" value="ECO:0007669"/>
    <property type="project" value="UniProtKB-KW"/>
</dbReference>
<evidence type="ECO:0000256" key="2">
    <source>
        <dbReference type="ARBA" id="ARBA00022670"/>
    </source>
</evidence>
<dbReference type="PROSITE" id="PS51786">
    <property type="entry name" value="LON_PROTEOLYTIC"/>
    <property type="match status" value="1"/>
</dbReference>
<dbReference type="NCBIfam" id="TIGR00763">
    <property type="entry name" value="lon"/>
    <property type="match status" value="1"/>
</dbReference>
<reference evidence="11" key="2">
    <citation type="submission" date="2022-06" db="UniProtKB">
        <authorList>
            <consortium name="EnsemblMetazoa"/>
        </authorList>
    </citation>
    <scope>IDENTIFICATION</scope>
    <source>
        <strain evidence="11">PS312</strain>
    </source>
</reference>
<accession>A0A8R1Z2P9</accession>
<dbReference type="PROSITE" id="PS51787">
    <property type="entry name" value="LON_N"/>
    <property type="match status" value="1"/>
</dbReference>
<dbReference type="InterPro" id="IPR004815">
    <property type="entry name" value="Lon_bac/euk-typ"/>
</dbReference>
<dbReference type="InterPro" id="IPR014721">
    <property type="entry name" value="Ribsml_uS5_D2-typ_fold_subgr"/>
</dbReference>
<dbReference type="Pfam" id="PF05362">
    <property type="entry name" value="Lon_C"/>
    <property type="match status" value="1"/>
</dbReference>
<keyword evidence="4 8" id="KW-0378">Hydrolase</keyword>
<sequence>MAMIVFAIRWEGKTPSGIVYAKTENFIHTPAPRTNETKAKMQAIVQTIRDVVSLNPLLGQQINLLLHPTSLVIENPVNLCDLIASVIQSADTSELQAIMEEPDVSRRLDLVLELAEKEKAVAKLKHDINKDVEKKVQEQHRKYLLGEQLKVIKKELGLEKDEKSSIGDMLDERISKIKPPEHVAKVIEEERSKLQTLEPHSAEFSVTRNYLDWLTSMPWGVESEEWRDLAKAREMLDKGHFGMEDVKQRILEFIAVNVLTKKEYESLNPRWTGQVGGKIICLHGPPGVGKTSIAKSIAAALNRKYFRFSVGGMTDVAEIKGHRRTYVGAMPGKVIQGLKKVGTENPLVLIDEVDKMGGAGYHGDPSSALLELLDPEQNAAFNDHFLDVPVDLSKVLFVCTANAIDRLPGPLRDRMELIDVSGYLAEEKTVIAQKHLIPQTRVETCISADQLEVEQSALDTLVKKYCRESGVRMLQQSIEKIFRKAALTIASAPEGTSVDKISVTSANISDYMGKEKFASDRLYELTPPGVVMGLAWTSMGGSALYVEAVAVPRGEKKEGGGVQITGNMGDVMKESVRIAQTVATKWLASHWSSSSWAEHRNEKPEEFFEKNRVHVHVPEGATPKDGPSAGVALVSALLSLAMKTPLRKDLAMTGEVSLTGKVLPVGGIREKVIAARRVGATTLVFPAGNRADVDALHELVKDSLTFHFVENYEEIVPIIFEDLCYVQRVVMSLILLEQARKDGNAAFGQGEYEKAASIYESALEEEEATRRMGEGETEVPTEGVIIEEIEIVQFCHSSHFAYIATWSEAVAAATAAIDSGAVQNEKALERRAHAYTRMENKEDDALNDYKALLVKCPGRADVAQRIRELERQIKERNEKLKDEMMGKLKQLGNMCLKPFGLSTDSFQMVPNGEGGYSIKMANGGDS</sequence>
<evidence type="ECO:0000256" key="8">
    <source>
        <dbReference type="PROSITE-ProRule" id="PRU01122"/>
    </source>
</evidence>
<dbReference type="Gene3D" id="3.30.230.10">
    <property type="match status" value="1"/>
</dbReference>
<dbReference type="Gene3D" id="1.10.8.60">
    <property type="match status" value="1"/>
</dbReference>
<dbReference type="CDD" id="cd19500">
    <property type="entry name" value="RecA-like_Lon"/>
    <property type="match status" value="1"/>
</dbReference>
<dbReference type="FunFam" id="1.20.5.5270:FF:000001">
    <property type="entry name" value="Lon protease homolog, mitochondrial"/>
    <property type="match status" value="1"/>
</dbReference>
<dbReference type="InterPro" id="IPR008269">
    <property type="entry name" value="Lon_proteolytic"/>
</dbReference>
<dbReference type="FunFam" id="1.10.8.60:FF:000210">
    <property type="entry name" value="Lon protease homolog, mitochondrial"/>
    <property type="match status" value="1"/>
</dbReference>
<dbReference type="GO" id="GO:0004252">
    <property type="term" value="F:serine-type endopeptidase activity"/>
    <property type="evidence" value="ECO:0007669"/>
    <property type="project" value="UniProtKB-UniRule"/>
</dbReference>
<dbReference type="Gene3D" id="1.20.58.1480">
    <property type="match status" value="1"/>
</dbReference>
<keyword evidence="6 9" id="KW-0067">ATP-binding</keyword>
<dbReference type="FunFam" id="1.20.58.1480:FF:000002">
    <property type="entry name" value="Lon protease homolog, mitochondrial"/>
    <property type="match status" value="1"/>
</dbReference>
<organism evidence="11 12">
    <name type="scientific">Pristionchus pacificus</name>
    <name type="common">Parasitic nematode worm</name>
    <dbReference type="NCBI Taxonomy" id="54126"/>
    <lineage>
        <taxon>Eukaryota</taxon>
        <taxon>Metazoa</taxon>
        <taxon>Ecdysozoa</taxon>
        <taxon>Nematoda</taxon>
        <taxon>Chromadorea</taxon>
        <taxon>Rhabditida</taxon>
        <taxon>Rhabditina</taxon>
        <taxon>Diplogasteromorpha</taxon>
        <taxon>Diplogasteroidea</taxon>
        <taxon>Neodiplogasteridae</taxon>
        <taxon>Pristionchus</taxon>
    </lineage>
</organism>
<evidence type="ECO:0000256" key="9">
    <source>
        <dbReference type="RuleBase" id="RU000591"/>
    </source>
</evidence>
<dbReference type="SMART" id="SM00382">
    <property type="entry name" value="AAA"/>
    <property type="match status" value="1"/>
</dbReference>
<dbReference type="InterPro" id="IPR054594">
    <property type="entry name" value="Lon_lid"/>
</dbReference>
<proteinExistence type="inferred from homology"/>
<evidence type="ECO:0000256" key="3">
    <source>
        <dbReference type="ARBA" id="ARBA00022741"/>
    </source>
</evidence>
<dbReference type="PANTHER" id="PTHR43718">
    <property type="entry name" value="LON PROTEASE"/>
    <property type="match status" value="1"/>
</dbReference>
<dbReference type="GO" id="GO:0004176">
    <property type="term" value="F:ATP-dependent peptidase activity"/>
    <property type="evidence" value="ECO:0000318"/>
    <property type="project" value="GO_Central"/>
</dbReference>
<dbReference type="Gene3D" id="1.25.40.10">
    <property type="entry name" value="Tetratricopeptide repeat domain"/>
    <property type="match status" value="1"/>
</dbReference>
<dbReference type="InterPro" id="IPR003959">
    <property type="entry name" value="ATPase_AAA_core"/>
</dbReference>
<dbReference type="OrthoDB" id="2411602at2759"/>
<dbReference type="InterPro" id="IPR027065">
    <property type="entry name" value="Lon_Prtase"/>
</dbReference>
<comment type="subcellular location">
    <subcellularLocation>
        <location evidence="1">Mitochondrion matrix</location>
    </subcellularLocation>
</comment>
<dbReference type="InterPro" id="IPR027417">
    <property type="entry name" value="P-loop_NTPase"/>
</dbReference>
<dbReference type="InterPro" id="IPR020568">
    <property type="entry name" value="Ribosomal_Su5_D2-typ_SF"/>
</dbReference>
<dbReference type="GO" id="GO:0016887">
    <property type="term" value="F:ATP hydrolysis activity"/>
    <property type="evidence" value="ECO:0007669"/>
    <property type="project" value="InterPro"/>
</dbReference>
<dbReference type="FunFam" id="3.30.230.10:FF:000015">
    <property type="entry name" value="Lon protease homolog, mitochondrial"/>
    <property type="match status" value="1"/>
</dbReference>
<dbReference type="Gene3D" id="3.40.50.300">
    <property type="entry name" value="P-loop containing nucleotide triphosphate hydrolases"/>
    <property type="match status" value="1"/>
</dbReference>
<dbReference type="Pfam" id="PF00004">
    <property type="entry name" value="AAA"/>
    <property type="match status" value="1"/>
</dbReference>
<dbReference type="SUPFAM" id="SSF54211">
    <property type="entry name" value="Ribosomal protein S5 domain 2-like"/>
    <property type="match status" value="1"/>
</dbReference>
<dbReference type="FunFam" id="3.40.50.300:FF:000021">
    <property type="entry name" value="Lon protease homolog"/>
    <property type="match status" value="1"/>
</dbReference>
<dbReference type="InterPro" id="IPR003593">
    <property type="entry name" value="AAA+_ATPase"/>
</dbReference>
<gene>
    <name evidence="11" type="primary">WBGene00282442</name>
</gene>
<feature type="active site" evidence="8">
    <location>
        <position position="671"/>
    </location>
</feature>
<evidence type="ECO:0000256" key="10">
    <source>
        <dbReference type="RuleBase" id="RU000592"/>
    </source>
</evidence>
<dbReference type="SUPFAM" id="SSF48452">
    <property type="entry name" value="TPR-like"/>
    <property type="match status" value="1"/>
</dbReference>
<dbReference type="InterPro" id="IPR003111">
    <property type="entry name" value="Lon_prtase_N"/>
</dbReference>
<accession>A0A2A6BMS4</accession>
<evidence type="ECO:0000313" key="12">
    <source>
        <dbReference type="Proteomes" id="UP000005239"/>
    </source>
</evidence>
<keyword evidence="12" id="KW-1185">Reference proteome</keyword>
<evidence type="ECO:0000256" key="1">
    <source>
        <dbReference type="ARBA" id="ARBA00004305"/>
    </source>
</evidence>
<feature type="active site" evidence="8">
    <location>
        <position position="628"/>
    </location>
</feature>
<dbReference type="InterPro" id="IPR011990">
    <property type="entry name" value="TPR-like_helical_dom_sf"/>
</dbReference>
<evidence type="ECO:0000256" key="6">
    <source>
        <dbReference type="ARBA" id="ARBA00022840"/>
    </source>
</evidence>
<dbReference type="InterPro" id="IPR008268">
    <property type="entry name" value="Peptidase_S16_AS"/>
</dbReference>
<evidence type="ECO:0000256" key="7">
    <source>
        <dbReference type="ARBA" id="ARBA00050665"/>
    </source>
</evidence>
<dbReference type="Pfam" id="PF22667">
    <property type="entry name" value="Lon_lid"/>
    <property type="match status" value="1"/>
</dbReference>